<sequence length="259" mass="27757">MVTAFPFQRNYYPVPDAMTLTPVLFDAAIIDLDGTLVDTLGDFVVALNLMLADLSLPAVDRAVVEPLVGKGSEHLIASVLVHVSNRPSAHDGRAQAAISLEADAARLWPAAWTSFQRHYLAINGQHAEVYPGVLEGLQQLKGRGLKLACLTNKPAAFALPLLRAKGLDGFFSQVFGGDAFERKKPDPLPLLKTCEALGTLPARTLMIGDSSNDARAARAAGCPVLLVTYGYNHGEPVRAVDADGFVDSLSAIDLTLWKR</sequence>
<evidence type="ECO:0000256" key="11">
    <source>
        <dbReference type="ARBA" id="ARBA00023277"/>
    </source>
</evidence>
<feature type="binding site" evidence="13">
    <location>
        <position position="31"/>
    </location>
    <ligand>
        <name>Mg(2+)</name>
        <dbReference type="ChEBI" id="CHEBI:18420"/>
    </ligand>
</feature>
<name>A0A916S9M8_9BURK</name>
<keyword evidence="7" id="KW-0113">Calvin cycle</keyword>
<evidence type="ECO:0000256" key="5">
    <source>
        <dbReference type="ARBA" id="ARBA00011233"/>
    </source>
</evidence>
<keyword evidence="9 13" id="KW-0378">Hydrolase</keyword>
<dbReference type="InterPro" id="IPR050155">
    <property type="entry name" value="HAD-like_hydrolase_sf"/>
</dbReference>
<dbReference type="Proteomes" id="UP000620596">
    <property type="component" value="Unassembled WGS sequence"/>
</dbReference>
<dbReference type="SFLD" id="SFLDG01135">
    <property type="entry name" value="C1.5.6:_HAD__Beta-PGM__Phospha"/>
    <property type="match status" value="1"/>
</dbReference>
<dbReference type="GO" id="GO:0008967">
    <property type="term" value="F:phosphoglycolate phosphatase activity"/>
    <property type="evidence" value="ECO:0007669"/>
    <property type="project" value="UniProtKB-UniRule"/>
</dbReference>
<comment type="subunit">
    <text evidence="5">Homotrimer.</text>
</comment>
<gene>
    <name evidence="14" type="primary">gph-2</name>
    <name evidence="14" type="ORF">GCM10011496_09750</name>
</gene>
<dbReference type="GO" id="GO:0046295">
    <property type="term" value="P:glycolate biosynthetic process"/>
    <property type="evidence" value="ECO:0007669"/>
    <property type="project" value="UniProtKB-UniRule"/>
</dbReference>
<evidence type="ECO:0000256" key="13">
    <source>
        <dbReference type="HAMAP-Rule" id="MF_00495"/>
    </source>
</evidence>
<evidence type="ECO:0000256" key="1">
    <source>
        <dbReference type="ARBA" id="ARBA00000830"/>
    </source>
</evidence>
<keyword evidence="10 13" id="KW-0460">Magnesium</keyword>
<dbReference type="SFLD" id="SFLDS00003">
    <property type="entry name" value="Haloacid_Dehalogenase"/>
    <property type="match status" value="1"/>
</dbReference>
<evidence type="ECO:0000313" key="14">
    <source>
        <dbReference type="EMBL" id="GGA90866.1"/>
    </source>
</evidence>
<dbReference type="InterPro" id="IPR036412">
    <property type="entry name" value="HAD-like_sf"/>
</dbReference>
<dbReference type="NCBIfam" id="TIGR01449">
    <property type="entry name" value="PGP_bact"/>
    <property type="match status" value="1"/>
</dbReference>
<evidence type="ECO:0000256" key="3">
    <source>
        <dbReference type="ARBA" id="ARBA00004818"/>
    </source>
</evidence>
<dbReference type="GO" id="GO:0019253">
    <property type="term" value="P:reductive pentose-phosphate cycle"/>
    <property type="evidence" value="ECO:0007669"/>
    <property type="project" value="UniProtKB-KW"/>
</dbReference>
<proteinExistence type="inferred from homology"/>
<feature type="active site" description="Nucleophile" evidence="13">
    <location>
        <position position="31"/>
    </location>
</feature>
<evidence type="ECO:0000256" key="4">
    <source>
        <dbReference type="ARBA" id="ARBA00006171"/>
    </source>
</evidence>
<comment type="catalytic activity">
    <reaction evidence="1 13">
        <text>2-phosphoglycolate + H2O = glycolate + phosphate</text>
        <dbReference type="Rhea" id="RHEA:14369"/>
        <dbReference type="ChEBI" id="CHEBI:15377"/>
        <dbReference type="ChEBI" id="CHEBI:29805"/>
        <dbReference type="ChEBI" id="CHEBI:43474"/>
        <dbReference type="ChEBI" id="CHEBI:58033"/>
        <dbReference type="EC" id="3.1.3.18"/>
    </reaction>
</comment>
<dbReference type="FunFam" id="3.40.50.1000:FF:000022">
    <property type="entry name" value="Phosphoglycolate phosphatase"/>
    <property type="match status" value="1"/>
</dbReference>
<keyword evidence="8 13" id="KW-0479">Metal-binding</keyword>
<evidence type="ECO:0000256" key="8">
    <source>
        <dbReference type="ARBA" id="ARBA00022723"/>
    </source>
</evidence>
<comment type="pathway">
    <text evidence="3 13">Organic acid metabolism; glycolate biosynthesis; glycolate from 2-phosphoglycolate: step 1/1.</text>
</comment>
<dbReference type="InterPro" id="IPR023214">
    <property type="entry name" value="HAD_sf"/>
</dbReference>
<dbReference type="NCBIfam" id="TIGR01509">
    <property type="entry name" value="HAD-SF-IA-v3"/>
    <property type="match status" value="1"/>
</dbReference>
<dbReference type="InterPro" id="IPR037512">
    <property type="entry name" value="PGPase_prok"/>
</dbReference>
<evidence type="ECO:0000256" key="9">
    <source>
        <dbReference type="ARBA" id="ARBA00022801"/>
    </source>
</evidence>
<dbReference type="SUPFAM" id="SSF56784">
    <property type="entry name" value="HAD-like"/>
    <property type="match status" value="1"/>
</dbReference>
<evidence type="ECO:0000256" key="7">
    <source>
        <dbReference type="ARBA" id="ARBA00022567"/>
    </source>
</evidence>
<dbReference type="PANTHER" id="PTHR43434:SF1">
    <property type="entry name" value="PHOSPHOGLYCOLATE PHOSPHATASE"/>
    <property type="match status" value="1"/>
</dbReference>
<dbReference type="Gene3D" id="3.40.50.1000">
    <property type="entry name" value="HAD superfamily/HAD-like"/>
    <property type="match status" value="1"/>
</dbReference>
<reference evidence="14" key="1">
    <citation type="journal article" date="2014" name="Int. J. Syst. Evol. Microbiol.">
        <title>Complete genome sequence of Corynebacterium casei LMG S-19264T (=DSM 44701T), isolated from a smear-ripened cheese.</title>
        <authorList>
            <consortium name="US DOE Joint Genome Institute (JGI-PGF)"/>
            <person name="Walter F."/>
            <person name="Albersmeier A."/>
            <person name="Kalinowski J."/>
            <person name="Ruckert C."/>
        </authorList>
    </citation>
    <scope>NUCLEOTIDE SEQUENCE</scope>
    <source>
        <strain evidence="14">CGMCC 1.15322</strain>
    </source>
</reference>
<comment type="caution">
    <text evidence="14">The sequence shown here is derived from an EMBL/GenBank/DDBJ whole genome shotgun (WGS) entry which is preliminary data.</text>
</comment>
<evidence type="ECO:0000313" key="15">
    <source>
        <dbReference type="Proteomes" id="UP000620596"/>
    </source>
</evidence>
<dbReference type="HAMAP" id="MF_00495">
    <property type="entry name" value="GPH_hydrolase_bact"/>
    <property type="match status" value="1"/>
</dbReference>
<evidence type="ECO:0000256" key="10">
    <source>
        <dbReference type="ARBA" id="ARBA00022842"/>
    </source>
</evidence>
<comment type="cofactor">
    <cofactor evidence="2 13">
        <name>Mg(2+)</name>
        <dbReference type="ChEBI" id="CHEBI:18420"/>
    </cofactor>
</comment>
<comment type="similarity">
    <text evidence="4 13">Belongs to the HAD-like hydrolase superfamily. CbbY/CbbZ/Gph/YieH family.</text>
</comment>
<keyword evidence="11 13" id="KW-0119">Carbohydrate metabolism</keyword>
<dbReference type="EC" id="3.1.3.18" evidence="6 13"/>
<dbReference type="InterPro" id="IPR023198">
    <property type="entry name" value="PGP-like_dom2"/>
</dbReference>
<accession>A0A916S9M8</accession>
<dbReference type="AlphaFoldDB" id="A0A916S9M8"/>
<feature type="binding site" evidence="13">
    <location>
        <position position="209"/>
    </location>
    <ligand>
        <name>Mg(2+)</name>
        <dbReference type="ChEBI" id="CHEBI:18420"/>
    </ligand>
</feature>
<dbReference type="PRINTS" id="PR00413">
    <property type="entry name" value="HADHALOGNASE"/>
</dbReference>
<dbReference type="SFLD" id="SFLDG01129">
    <property type="entry name" value="C1.5:_HAD__Beta-PGM__Phosphata"/>
    <property type="match status" value="1"/>
</dbReference>
<dbReference type="EMBL" id="BMIG01000002">
    <property type="protein sequence ID" value="GGA90866.1"/>
    <property type="molecule type" value="Genomic_DNA"/>
</dbReference>
<dbReference type="GO" id="GO:0006281">
    <property type="term" value="P:DNA repair"/>
    <property type="evidence" value="ECO:0007669"/>
    <property type="project" value="TreeGrafter"/>
</dbReference>
<dbReference type="GO" id="GO:0005829">
    <property type="term" value="C:cytosol"/>
    <property type="evidence" value="ECO:0007669"/>
    <property type="project" value="TreeGrafter"/>
</dbReference>
<organism evidence="14 15">
    <name type="scientific">Polaromonas eurypsychrophila</name>
    <dbReference type="NCBI Taxonomy" id="1614635"/>
    <lineage>
        <taxon>Bacteria</taxon>
        <taxon>Pseudomonadati</taxon>
        <taxon>Pseudomonadota</taxon>
        <taxon>Betaproteobacteria</taxon>
        <taxon>Burkholderiales</taxon>
        <taxon>Comamonadaceae</taxon>
        <taxon>Polaromonas</taxon>
    </lineage>
</organism>
<comment type="function">
    <text evidence="12 13">Specifically catalyzes the dephosphorylation of 2-phosphoglycolate. Is involved in the dissimilation of the intracellular 2-phosphoglycolate formed during the DNA repair of 3'-phosphoglycolate ends, a major class of DNA lesions induced by oxidative stress.</text>
</comment>
<dbReference type="InterPro" id="IPR041492">
    <property type="entry name" value="HAD_2"/>
</dbReference>
<dbReference type="InterPro" id="IPR006439">
    <property type="entry name" value="HAD-SF_hydro_IA"/>
</dbReference>
<reference evidence="14" key="2">
    <citation type="submission" date="2020-09" db="EMBL/GenBank/DDBJ databases">
        <authorList>
            <person name="Sun Q."/>
            <person name="Zhou Y."/>
        </authorList>
    </citation>
    <scope>NUCLEOTIDE SEQUENCE</scope>
    <source>
        <strain evidence="14">CGMCC 1.15322</strain>
    </source>
</reference>
<evidence type="ECO:0000256" key="12">
    <source>
        <dbReference type="ARBA" id="ARBA00059247"/>
    </source>
</evidence>
<dbReference type="PANTHER" id="PTHR43434">
    <property type="entry name" value="PHOSPHOGLYCOLATE PHOSPHATASE"/>
    <property type="match status" value="1"/>
</dbReference>
<dbReference type="NCBIfam" id="TIGR01549">
    <property type="entry name" value="HAD-SF-IA-v1"/>
    <property type="match status" value="1"/>
</dbReference>
<keyword evidence="15" id="KW-1185">Reference proteome</keyword>
<evidence type="ECO:0000256" key="2">
    <source>
        <dbReference type="ARBA" id="ARBA00001946"/>
    </source>
</evidence>
<dbReference type="Pfam" id="PF13419">
    <property type="entry name" value="HAD_2"/>
    <property type="match status" value="1"/>
</dbReference>
<protein>
    <recommendedName>
        <fullName evidence="6 13">Phosphoglycolate phosphatase</fullName>
        <shortName evidence="13">PGP</shortName>
        <shortName evidence="13">PGPase</shortName>
        <ecNumber evidence="6 13">3.1.3.18</ecNumber>
    </recommendedName>
</protein>
<feature type="binding site" evidence="13">
    <location>
        <position position="33"/>
    </location>
    <ligand>
        <name>Mg(2+)</name>
        <dbReference type="ChEBI" id="CHEBI:18420"/>
    </ligand>
</feature>
<dbReference type="Gene3D" id="1.10.150.240">
    <property type="entry name" value="Putative phosphatase, domain 2"/>
    <property type="match status" value="1"/>
</dbReference>
<dbReference type="GO" id="GO:0046872">
    <property type="term" value="F:metal ion binding"/>
    <property type="evidence" value="ECO:0007669"/>
    <property type="project" value="UniProtKB-KW"/>
</dbReference>
<evidence type="ECO:0000256" key="6">
    <source>
        <dbReference type="ARBA" id="ARBA00013078"/>
    </source>
</evidence>